<evidence type="ECO:0000313" key="2">
    <source>
        <dbReference type="EMBL" id="EAP75633.1"/>
    </source>
</evidence>
<dbReference type="Proteomes" id="UP000005954">
    <property type="component" value="Unassembled WGS sequence"/>
</dbReference>
<dbReference type="eggNOG" id="COG0154">
    <property type="taxonomic scope" value="Bacteria"/>
</dbReference>
<dbReference type="InterPro" id="IPR000120">
    <property type="entry name" value="Amidase"/>
</dbReference>
<organism evidence="2 3">
    <name type="scientific">Roseovarius nubinhibens (strain ATCC BAA-591 / DSM 15170 / ISM)</name>
    <dbReference type="NCBI Taxonomy" id="89187"/>
    <lineage>
        <taxon>Bacteria</taxon>
        <taxon>Pseudomonadati</taxon>
        <taxon>Pseudomonadota</taxon>
        <taxon>Alphaproteobacteria</taxon>
        <taxon>Rhodobacterales</taxon>
        <taxon>Roseobacteraceae</taxon>
        <taxon>Roseovarius</taxon>
    </lineage>
</organism>
<proteinExistence type="predicted"/>
<dbReference type="GO" id="GO:0016740">
    <property type="term" value="F:transferase activity"/>
    <property type="evidence" value="ECO:0007669"/>
    <property type="project" value="UniProtKB-KW"/>
</dbReference>
<dbReference type="Gene3D" id="3.90.1300.10">
    <property type="entry name" value="Amidase signature (AS) domain"/>
    <property type="match status" value="1"/>
</dbReference>
<gene>
    <name evidence="2" type="ORF">ISM_12245</name>
</gene>
<comment type="caution">
    <text evidence="2">The sequence shown here is derived from an EMBL/GenBank/DDBJ whole genome shotgun (WGS) entry which is preliminary data.</text>
</comment>
<dbReference type="HOGENOM" id="CLU_009600_0_4_5"/>
<keyword evidence="2" id="KW-0808">Transferase</keyword>
<dbReference type="Pfam" id="PF01425">
    <property type="entry name" value="Amidase"/>
    <property type="match status" value="1"/>
</dbReference>
<dbReference type="EMBL" id="AALY01000002">
    <property type="protein sequence ID" value="EAP75633.1"/>
    <property type="molecule type" value="Genomic_DNA"/>
</dbReference>
<sequence>MTATEAVARLRRRELSPLELVEASIERIETVDTEVNALPIHCFDQAREEARNFDADAHKDNPKSLHGLPIAVKDYNDVRGAVTTYGSPIFADNVAEKSDATVRQLEENGAITVAKSNVPEWAGGNTFNPVFGASRNPWDLRMSVGGSSGGSAAALASGSVWLATGNDLGGSLRTPAAFNGIVGLRPGPGRVPRGSRLPPMDTLWVEGPMARNVDDLALMLDAGIGQQADDPLSFDQTGTSFVAALTETGMPERVAFSPDLSIVSMEKEIAEICGGAATTFGDLGADVTDDIPDFTGVLEAFQTHRAVLFATLMEPILAQHRDRIAPEIIGNIERGLNITPSQIFEAERVRAELYKKMVAFFDTHDLLICPAASIAPFPVEQRYVTEIDGKPCETYIDWFSITFALTMTACPTISVPCGFTASGLPVGVQIVGKPRGEAALLRAARRFEEALGIAKQLPINPRAKGA</sequence>
<evidence type="ECO:0000259" key="1">
    <source>
        <dbReference type="Pfam" id="PF01425"/>
    </source>
</evidence>
<protein>
    <submittedName>
        <fullName evidence="2">Putative amidotransferase, subunit A</fullName>
    </submittedName>
</protein>
<dbReference type="InterPro" id="IPR036928">
    <property type="entry name" value="AS_sf"/>
</dbReference>
<dbReference type="RefSeq" id="WP_009814458.1">
    <property type="nucleotide sequence ID" value="NZ_CH724156.1"/>
</dbReference>
<dbReference type="PROSITE" id="PS00571">
    <property type="entry name" value="AMIDASES"/>
    <property type="match status" value="1"/>
</dbReference>
<dbReference type="PANTHER" id="PTHR11895">
    <property type="entry name" value="TRANSAMIDASE"/>
    <property type="match status" value="1"/>
</dbReference>
<dbReference type="InterPro" id="IPR023631">
    <property type="entry name" value="Amidase_dom"/>
</dbReference>
<accession>A3SME3</accession>
<dbReference type="AlphaFoldDB" id="A3SME3"/>
<evidence type="ECO:0000313" key="3">
    <source>
        <dbReference type="Proteomes" id="UP000005954"/>
    </source>
</evidence>
<keyword evidence="3" id="KW-1185">Reference proteome</keyword>
<dbReference type="STRING" id="89187.ISM_12245"/>
<feature type="domain" description="Amidase" evidence="1">
    <location>
        <begin position="19"/>
        <end position="441"/>
    </location>
</feature>
<dbReference type="PANTHER" id="PTHR11895:SF76">
    <property type="entry name" value="INDOLEACETAMIDE HYDROLASE"/>
    <property type="match status" value="1"/>
</dbReference>
<reference evidence="2 3" key="1">
    <citation type="submission" date="2005-12" db="EMBL/GenBank/DDBJ databases">
        <authorList>
            <person name="Moran M.A."/>
            <person name="Ferriera S."/>
            <person name="Johnson J."/>
            <person name="Kravitz S."/>
            <person name="Halpern A."/>
            <person name="Remington K."/>
            <person name="Beeson K."/>
            <person name="Tran B."/>
            <person name="Rogers Y.-H."/>
            <person name="Friedman R."/>
            <person name="Venter J.C."/>
        </authorList>
    </citation>
    <scope>NUCLEOTIDE SEQUENCE [LARGE SCALE GENOMIC DNA]</scope>
    <source>
        <strain evidence="3">ATCC BAA-591 / DSM 15170 / ISM</strain>
    </source>
</reference>
<name>A3SME3_ROSNI</name>
<dbReference type="SUPFAM" id="SSF75304">
    <property type="entry name" value="Amidase signature (AS) enzymes"/>
    <property type="match status" value="1"/>
</dbReference>
<dbReference type="InterPro" id="IPR020556">
    <property type="entry name" value="Amidase_CS"/>
</dbReference>